<dbReference type="InterPro" id="IPR003439">
    <property type="entry name" value="ABC_transporter-like_ATP-bd"/>
</dbReference>
<evidence type="ECO:0000256" key="3">
    <source>
        <dbReference type="ARBA" id="ARBA00022840"/>
    </source>
</evidence>
<feature type="domain" description="ABC transporter" evidence="5">
    <location>
        <begin position="52"/>
        <end position="301"/>
    </location>
</feature>
<name>A0ABN2RN54_9ACTN</name>
<dbReference type="PROSITE" id="PS50893">
    <property type="entry name" value="ABC_TRANSPORTER_2"/>
    <property type="match status" value="1"/>
</dbReference>
<dbReference type="GO" id="GO:0005524">
    <property type="term" value="F:ATP binding"/>
    <property type="evidence" value="ECO:0007669"/>
    <property type="project" value="UniProtKB-KW"/>
</dbReference>
<dbReference type="PANTHER" id="PTHR43776:SF8">
    <property type="entry name" value="ABC TRANSPORTER, ATP-BINDING PROTEIN"/>
    <property type="match status" value="1"/>
</dbReference>
<keyword evidence="2" id="KW-0547">Nucleotide-binding</keyword>
<dbReference type="RefSeq" id="WP_344658019.1">
    <property type="nucleotide sequence ID" value="NZ_BAAAQM010000017.1"/>
</dbReference>
<organism evidence="6 7">
    <name type="scientific">Catenulispora subtropica</name>
    <dbReference type="NCBI Taxonomy" id="450798"/>
    <lineage>
        <taxon>Bacteria</taxon>
        <taxon>Bacillati</taxon>
        <taxon>Actinomycetota</taxon>
        <taxon>Actinomycetes</taxon>
        <taxon>Catenulisporales</taxon>
        <taxon>Catenulisporaceae</taxon>
        <taxon>Catenulispora</taxon>
    </lineage>
</organism>
<feature type="compositionally biased region" description="Low complexity" evidence="4">
    <location>
        <begin position="1"/>
        <end position="39"/>
    </location>
</feature>
<dbReference type="InterPro" id="IPR050319">
    <property type="entry name" value="ABC_transp_ATP-bind"/>
</dbReference>
<dbReference type="InterPro" id="IPR013563">
    <property type="entry name" value="Oligopep_ABC_C"/>
</dbReference>
<comment type="caution">
    <text evidence="6">The sequence shown here is derived from an EMBL/GenBank/DDBJ whole genome shotgun (WGS) entry which is preliminary data.</text>
</comment>
<reference evidence="6 7" key="1">
    <citation type="journal article" date="2019" name="Int. J. Syst. Evol. Microbiol.">
        <title>The Global Catalogue of Microorganisms (GCM) 10K type strain sequencing project: providing services to taxonomists for standard genome sequencing and annotation.</title>
        <authorList>
            <consortium name="The Broad Institute Genomics Platform"/>
            <consortium name="The Broad Institute Genome Sequencing Center for Infectious Disease"/>
            <person name="Wu L."/>
            <person name="Ma J."/>
        </authorList>
    </citation>
    <scope>NUCLEOTIDE SEQUENCE [LARGE SCALE GENOMIC DNA]</scope>
    <source>
        <strain evidence="6 7">JCM 16013</strain>
    </source>
</reference>
<dbReference type="Pfam" id="PF00005">
    <property type="entry name" value="ABC_tran"/>
    <property type="match status" value="1"/>
</dbReference>
<dbReference type="CDD" id="cd03257">
    <property type="entry name" value="ABC_NikE_OppD_transporters"/>
    <property type="match status" value="1"/>
</dbReference>
<keyword evidence="7" id="KW-1185">Reference proteome</keyword>
<protein>
    <submittedName>
        <fullName evidence="6">ABC transporter ATP-binding protein</fullName>
    </submittedName>
</protein>
<dbReference type="PROSITE" id="PS00211">
    <property type="entry name" value="ABC_TRANSPORTER_1"/>
    <property type="match status" value="1"/>
</dbReference>
<proteinExistence type="predicted"/>
<evidence type="ECO:0000313" key="7">
    <source>
        <dbReference type="Proteomes" id="UP001499854"/>
    </source>
</evidence>
<keyword evidence="3 6" id="KW-0067">ATP-binding</keyword>
<evidence type="ECO:0000256" key="1">
    <source>
        <dbReference type="ARBA" id="ARBA00022448"/>
    </source>
</evidence>
<evidence type="ECO:0000256" key="4">
    <source>
        <dbReference type="SAM" id="MobiDB-lite"/>
    </source>
</evidence>
<dbReference type="Proteomes" id="UP001499854">
    <property type="component" value="Unassembled WGS sequence"/>
</dbReference>
<dbReference type="InterPro" id="IPR017871">
    <property type="entry name" value="ABC_transporter-like_CS"/>
</dbReference>
<evidence type="ECO:0000256" key="2">
    <source>
        <dbReference type="ARBA" id="ARBA00022741"/>
    </source>
</evidence>
<dbReference type="SUPFAM" id="SSF52540">
    <property type="entry name" value="P-loop containing nucleoside triphosphate hydrolases"/>
    <property type="match status" value="1"/>
</dbReference>
<feature type="region of interest" description="Disordered" evidence="4">
    <location>
        <begin position="374"/>
        <end position="402"/>
    </location>
</feature>
<feature type="compositionally biased region" description="Low complexity" evidence="4">
    <location>
        <begin position="384"/>
        <end position="393"/>
    </location>
</feature>
<dbReference type="PANTHER" id="PTHR43776">
    <property type="entry name" value="TRANSPORT ATP-BINDING PROTEIN"/>
    <property type="match status" value="1"/>
</dbReference>
<dbReference type="NCBIfam" id="TIGR01727">
    <property type="entry name" value="oligo_HPY"/>
    <property type="match status" value="1"/>
</dbReference>
<keyword evidence="1" id="KW-0813">Transport</keyword>
<evidence type="ECO:0000313" key="6">
    <source>
        <dbReference type="EMBL" id="GAA1971920.1"/>
    </source>
</evidence>
<gene>
    <name evidence="6" type="ORF">GCM10009838_34220</name>
</gene>
<feature type="region of interest" description="Disordered" evidence="4">
    <location>
        <begin position="1"/>
        <end position="51"/>
    </location>
</feature>
<dbReference type="Gene3D" id="3.40.50.300">
    <property type="entry name" value="P-loop containing nucleotide triphosphate hydrolases"/>
    <property type="match status" value="1"/>
</dbReference>
<dbReference type="Pfam" id="PF08352">
    <property type="entry name" value="oligo_HPY"/>
    <property type="match status" value="1"/>
</dbReference>
<sequence>MTGTTEPTEPTETTEPTEPTEPARSAGSTEPSTASAPSPFVHGPRRPGTPALEARGLVKHFPIHSGIGRSLVVHAVEDISIALPAGTVTAVVGESGSGKSTLARLLTGLIKPTAGQVLLDGVPVGTGAKARRKYTSSVHLVLQDPFSSLNAVHTVRYHLERPLKLHTKLGRAERAQRMRELLERVSLTPAESYLDKYPHELSGGQRQRVAIARGLAVEPRVLLADEPVSMLDVSIRLGVLNLLDDLRSGENLATMYVTHDIGSARYLADCIVVMYAGQVVESGPATQITDEPAHPYTQLLLSAAPDPARAESPVLRGRGAPPSLVNPPSGCRFHPRCPFAMRVCADALPAPLPVGEDHVSACWLHASGLTGEQREPLAATAERVPAPVGPAGEAPDDGTEAK</sequence>
<evidence type="ECO:0000259" key="5">
    <source>
        <dbReference type="PROSITE" id="PS50893"/>
    </source>
</evidence>
<dbReference type="EMBL" id="BAAAQM010000017">
    <property type="protein sequence ID" value="GAA1971920.1"/>
    <property type="molecule type" value="Genomic_DNA"/>
</dbReference>
<accession>A0ABN2RN54</accession>
<dbReference type="InterPro" id="IPR027417">
    <property type="entry name" value="P-loop_NTPase"/>
</dbReference>
<dbReference type="SMART" id="SM00382">
    <property type="entry name" value="AAA"/>
    <property type="match status" value="1"/>
</dbReference>
<dbReference type="InterPro" id="IPR003593">
    <property type="entry name" value="AAA+_ATPase"/>
</dbReference>